<gene>
    <name evidence="2" type="ORF">CETAM_01530</name>
</gene>
<organism evidence="2 3">
    <name type="scientific">Corynebacterium comes</name>
    <dbReference type="NCBI Taxonomy" id="2675218"/>
    <lineage>
        <taxon>Bacteria</taxon>
        <taxon>Bacillati</taxon>
        <taxon>Actinomycetota</taxon>
        <taxon>Actinomycetes</taxon>
        <taxon>Mycobacteriales</taxon>
        <taxon>Corynebacteriaceae</taxon>
        <taxon>Corynebacterium</taxon>
    </lineage>
</organism>
<dbReference type="EMBL" id="CP046453">
    <property type="protein sequence ID" value="QGU03591.1"/>
    <property type="molecule type" value="Genomic_DNA"/>
</dbReference>
<dbReference type="RefSeq" id="WP_156226750.1">
    <property type="nucleotide sequence ID" value="NZ_CP046453.1"/>
</dbReference>
<dbReference type="AlphaFoldDB" id="A0A6B8VU80"/>
<sequence>MIPIILLAAHLAVTAPSPAGRLQAGPPPRIRTLLPLAVGTGITVFLVLGRLSVALAALLIAGTAGWAVHGVRARRRAHRRETVTAAFLGHLIGELRAGGAMPGAVEHATANLPEDAPPDITRTLNRVRGHSRRGLSGARILVDDSSAVPELAGLGTLWSLADRHGLPLAPLVEQAQLRIDTRLRHRTATSATLQGPQATAVILTLLPFAGIAMGTAMGANPVGFLLGGGLGGILLVVGTGLAATGFVWSRHIIGRAAP</sequence>
<evidence type="ECO:0008006" key="4">
    <source>
        <dbReference type="Google" id="ProtNLM"/>
    </source>
</evidence>
<keyword evidence="3" id="KW-1185">Reference proteome</keyword>
<name>A0A6B8VU80_9CORY</name>
<protein>
    <recommendedName>
        <fullName evidence="4">Type II secretion system protein GspF domain-containing protein</fullName>
    </recommendedName>
</protein>
<dbReference type="PANTHER" id="PTHR35007">
    <property type="entry name" value="INTEGRAL MEMBRANE PROTEIN-RELATED"/>
    <property type="match status" value="1"/>
</dbReference>
<keyword evidence="1" id="KW-0812">Transmembrane</keyword>
<dbReference type="PANTHER" id="PTHR35007:SF4">
    <property type="entry name" value="CONSERVED TRANSMEMBRANE PROTEIN-RELATED"/>
    <property type="match status" value="1"/>
</dbReference>
<dbReference type="Proteomes" id="UP000425178">
    <property type="component" value="Chromosome"/>
</dbReference>
<dbReference type="KEGG" id="ccoe:CETAM_01530"/>
<keyword evidence="1" id="KW-1133">Transmembrane helix</keyword>
<accession>A0A6B8VU80</accession>
<keyword evidence="1" id="KW-0472">Membrane</keyword>
<feature type="transmembrane region" description="Helical" evidence="1">
    <location>
        <begin position="48"/>
        <end position="71"/>
    </location>
</feature>
<evidence type="ECO:0000256" key="1">
    <source>
        <dbReference type="SAM" id="Phobius"/>
    </source>
</evidence>
<reference evidence="2 3" key="1">
    <citation type="journal article" date="2021" name="Int. J. Syst. Evol. Microbiol.">
        <title>Classification of three corynebacterial strains isolated from a small paddock in North Rhine-Westphalia: proposal of &lt;i&gt;Corynebacterium kalinowskii&lt;/i&gt; sp. nov., &lt;i&gt;Corynebacterium comes&lt;/i&gt; sp. nov. and &lt;i&gt;Corynebacterium occultum&lt;/i&gt; sp. nov.</title>
        <authorList>
            <person name="Schaffert L."/>
            <person name="Ruwe M."/>
            <person name="Milse J."/>
            <person name="Hanuschka K."/>
            <person name="Ortseifen V."/>
            <person name="Droste J."/>
            <person name="Brandt D."/>
            <person name="Schl L."/>
            <person name="Kutter Y."/>
            <person name="Vinke S."/>
            <person name="Vieh P."/>
            <person name="Jacob L."/>
            <person name="L N.C."/>
            <person name="Schulte-Berndt E."/>
            <person name="Hain C."/>
            <person name="Linder M."/>
            <person name="Schmidt P."/>
            <person name="Wollenschl L."/>
            <person name="Luttermann T."/>
            <person name="Thieme E."/>
            <person name="Hassa J."/>
            <person name="Haak M."/>
            <person name="Wittchen M."/>
            <person name="Mentz A."/>
            <person name="Persicke M."/>
            <person name="Busche T."/>
            <person name="R C."/>
        </authorList>
    </citation>
    <scope>NUCLEOTIDE SEQUENCE [LARGE SCALE GENOMIC DNA]</scope>
    <source>
        <strain evidence="2 3">2019</strain>
    </source>
</reference>
<evidence type="ECO:0000313" key="3">
    <source>
        <dbReference type="Proteomes" id="UP000425178"/>
    </source>
</evidence>
<evidence type="ECO:0000313" key="2">
    <source>
        <dbReference type="EMBL" id="QGU03591.1"/>
    </source>
</evidence>
<feature type="transmembrane region" description="Helical" evidence="1">
    <location>
        <begin position="200"/>
        <end position="219"/>
    </location>
</feature>
<feature type="transmembrane region" description="Helical" evidence="1">
    <location>
        <begin position="225"/>
        <end position="248"/>
    </location>
</feature>
<proteinExistence type="predicted"/>